<dbReference type="FunFam" id="3.40.50.2000:FF:000072">
    <property type="entry name" value="Glycosyl transferase"/>
    <property type="match status" value="1"/>
</dbReference>
<dbReference type="CDD" id="cd03784">
    <property type="entry name" value="GT1_Gtf-like"/>
    <property type="match status" value="1"/>
</dbReference>
<accession>A0A939JQJ3</accession>
<feature type="domain" description="Erythromycin biosynthesis protein CIII-like C-terminal" evidence="3">
    <location>
        <begin position="262"/>
        <end position="372"/>
    </location>
</feature>
<evidence type="ECO:0000256" key="2">
    <source>
        <dbReference type="ARBA" id="ARBA00022679"/>
    </source>
</evidence>
<dbReference type="PANTHER" id="PTHR48050:SF13">
    <property type="entry name" value="STEROL 3-BETA-GLUCOSYLTRANSFERASE UGT80A2"/>
    <property type="match status" value="1"/>
</dbReference>
<dbReference type="EMBL" id="JAFMOF010000003">
    <property type="protein sequence ID" value="MBO0655633.1"/>
    <property type="molecule type" value="Genomic_DNA"/>
</dbReference>
<comment type="similarity">
    <text evidence="1">Belongs to the UDP-glycosyltransferase family.</text>
</comment>
<name>A0A939JQJ3_9ACTN</name>
<evidence type="ECO:0000256" key="1">
    <source>
        <dbReference type="ARBA" id="ARBA00009995"/>
    </source>
</evidence>
<dbReference type="Proteomes" id="UP000664781">
    <property type="component" value="Unassembled WGS sequence"/>
</dbReference>
<evidence type="ECO:0000259" key="3">
    <source>
        <dbReference type="Pfam" id="PF06722"/>
    </source>
</evidence>
<dbReference type="InterPro" id="IPR010610">
    <property type="entry name" value="EryCIII-like_C"/>
</dbReference>
<dbReference type="InterPro" id="IPR002213">
    <property type="entry name" value="UDP_glucos_trans"/>
</dbReference>
<comment type="caution">
    <text evidence="4">The sequence shown here is derived from an EMBL/GenBank/DDBJ whole genome shotgun (WGS) entry which is preliminary data.</text>
</comment>
<sequence>MFSIAASGHIHPSLDVIRELVDRGHRVTYAIPESFAELVASTGAEPRIYDSSLPTDADPDNWGAEPIDHMELFLGNAVHSLPSIAAQYEDDVPDLVLFDSLTYAGRVLGHRLNVPTVQMCPHMVPWEGYEEEMLAPVMGPLMESPRGRAYAERFTGWLRENGMPESPVRFITHPGRRIALIPRAMQPNADRVDTTLNTFTGSCQGDRADQGDWERPKDAEKVLLVSLGSVFTKRPDFYRACLAAFGDLPGWHVVLQIGKHVDVAELGPIPANVEVSSWVPQVAILRQADAFVTHAGMGGSKEGLAAGVPMVAVPQAADQFVNADVLQGLGVARHLPAEEATAEALREAVLSLVADPGVAARSAALKAELAAEGGTPYAADLIEAELRSTR</sequence>
<dbReference type="Pfam" id="PF06722">
    <property type="entry name" value="EryCIII-like_C"/>
    <property type="match status" value="1"/>
</dbReference>
<organism evidence="4 5">
    <name type="scientific">Streptomyces triculaminicus</name>
    <dbReference type="NCBI Taxonomy" id="2816232"/>
    <lineage>
        <taxon>Bacteria</taxon>
        <taxon>Bacillati</taxon>
        <taxon>Actinomycetota</taxon>
        <taxon>Actinomycetes</taxon>
        <taxon>Kitasatosporales</taxon>
        <taxon>Streptomycetaceae</taxon>
        <taxon>Streptomyces</taxon>
    </lineage>
</organism>
<dbReference type="GO" id="GO:0008194">
    <property type="term" value="F:UDP-glycosyltransferase activity"/>
    <property type="evidence" value="ECO:0007669"/>
    <property type="project" value="InterPro"/>
</dbReference>
<reference evidence="4" key="1">
    <citation type="submission" date="2021-03" db="EMBL/GenBank/DDBJ databases">
        <title>Streptomyces strains.</title>
        <authorList>
            <person name="Lund M.B."/>
            <person name="Toerring T."/>
        </authorList>
    </citation>
    <scope>NUCLEOTIDE SEQUENCE</scope>
    <source>
        <strain evidence="4">JCM 4242</strain>
    </source>
</reference>
<protein>
    <submittedName>
        <fullName evidence="4">Glycosyl transferase</fullName>
    </submittedName>
</protein>
<gene>
    <name evidence="4" type="ORF">J1792_23480</name>
</gene>
<dbReference type="GO" id="GO:0017000">
    <property type="term" value="P:antibiotic biosynthetic process"/>
    <property type="evidence" value="ECO:0007669"/>
    <property type="project" value="UniProtKB-ARBA"/>
</dbReference>
<dbReference type="Gene3D" id="3.40.50.2000">
    <property type="entry name" value="Glycogen Phosphorylase B"/>
    <property type="match status" value="2"/>
</dbReference>
<dbReference type="PANTHER" id="PTHR48050">
    <property type="entry name" value="STEROL 3-BETA-GLUCOSYLTRANSFERASE"/>
    <property type="match status" value="1"/>
</dbReference>
<dbReference type="SUPFAM" id="SSF53756">
    <property type="entry name" value="UDP-Glycosyltransferase/glycogen phosphorylase"/>
    <property type="match status" value="1"/>
</dbReference>
<dbReference type="GO" id="GO:0016758">
    <property type="term" value="F:hexosyltransferase activity"/>
    <property type="evidence" value="ECO:0007669"/>
    <property type="project" value="InterPro"/>
</dbReference>
<dbReference type="PROSITE" id="PS00375">
    <property type="entry name" value="UDPGT"/>
    <property type="match status" value="1"/>
</dbReference>
<dbReference type="InterPro" id="IPR006326">
    <property type="entry name" value="UDPGT_MGT-like"/>
</dbReference>
<keyword evidence="2 4" id="KW-0808">Transferase</keyword>
<proteinExistence type="inferred from homology"/>
<dbReference type="NCBIfam" id="TIGR01426">
    <property type="entry name" value="MGT"/>
    <property type="match status" value="1"/>
</dbReference>
<dbReference type="AlphaFoldDB" id="A0A939JQJ3"/>
<evidence type="ECO:0000313" key="5">
    <source>
        <dbReference type="Proteomes" id="UP000664781"/>
    </source>
</evidence>
<dbReference type="InterPro" id="IPR035595">
    <property type="entry name" value="UDP_glycos_trans_CS"/>
</dbReference>
<keyword evidence="5" id="KW-1185">Reference proteome</keyword>
<dbReference type="InterPro" id="IPR050426">
    <property type="entry name" value="Glycosyltransferase_28"/>
</dbReference>
<evidence type="ECO:0000313" key="4">
    <source>
        <dbReference type="EMBL" id="MBO0655633.1"/>
    </source>
</evidence>